<dbReference type="Gene3D" id="2.40.70.10">
    <property type="entry name" value="Acid Proteases"/>
    <property type="match status" value="1"/>
</dbReference>
<dbReference type="InterPro" id="IPR021109">
    <property type="entry name" value="Peptidase_aspartic_dom_sf"/>
</dbReference>
<gene>
    <name evidence="1" type="ORF">HHI36_015173</name>
</gene>
<comment type="caution">
    <text evidence="1">The sequence shown here is derived from an EMBL/GenBank/DDBJ whole genome shotgun (WGS) entry which is preliminary data.</text>
</comment>
<reference evidence="1 2" key="1">
    <citation type="journal article" date="2021" name="BMC Biol.">
        <title>Horizontally acquired antibacterial genes associated with adaptive radiation of ladybird beetles.</title>
        <authorList>
            <person name="Li H.S."/>
            <person name="Tang X.F."/>
            <person name="Huang Y.H."/>
            <person name="Xu Z.Y."/>
            <person name="Chen M.L."/>
            <person name="Du X.Y."/>
            <person name="Qiu B.Y."/>
            <person name="Chen P.T."/>
            <person name="Zhang W."/>
            <person name="Slipinski A."/>
            <person name="Escalona H.E."/>
            <person name="Waterhouse R.M."/>
            <person name="Zwick A."/>
            <person name="Pang H."/>
        </authorList>
    </citation>
    <scope>NUCLEOTIDE SEQUENCE [LARGE SCALE GENOMIC DNA]</scope>
    <source>
        <strain evidence="1">SYSU2018</strain>
    </source>
</reference>
<sequence>MSDSDLKDSNEIELIAADLETLNLGTTQVRTNNSPDLKIKSHPLRKARFSLINYERIQEETLPEMSLNQSQTNSTPIPSGTTSNLEPLFRNDIQLLLQSIPEYFPGENLSIFVNEVDNLCKHLEGATNSVINPKPAFEKFSKFMYKKPFHVYSLGNTIYAENNLKVPLLHEIGIFDDIHFHVVKWHKNFDALLGTHDLQKLCAKIDYQRNILEINNLEIPFFLEFADFKIEPQRVRINSSIKVPVSIEHGEIIFPETKFHENFTVPECIVNARNGYCILPAHESADIEVNFSERIPVTPFYESEISEPHLENNRSLKIADHIRTAHMNSKKGRRY</sequence>
<dbReference type="Proteomes" id="UP001516400">
    <property type="component" value="Unassembled WGS sequence"/>
</dbReference>
<evidence type="ECO:0000313" key="2">
    <source>
        <dbReference type="Proteomes" id="UP001516400"/>
    </source>
</evidence>
<name>A0ABD2N4Y2_9CUCU</name>
<proteinExistence type="predicted"/>
<organism evidence="1 2">
    <name type="scientific">Cryptolaemus montrouzieri</name>
    <dbReference type="NCBI Taxonomy" id="559131"/>
    <lineage>
        <taxon>Eukaryota</taxon>
        <taxon>Metazoa</taxon>
        <taxon>Ecdysozoa</taxon>
        <taxon>Arthropoda</taxon>
        <taxon>Hexapoda</taxon>
        <taxon>Insecta</taxon>
        <taxon>Pterygota</taxon>
        <taxon>Neoptera</taxon>
        <taxon>Endopterygota</taxon>
        <taxon>Coleoptera</taxon>
        <taxon>Polyphaga</taxon>
        <taxon>Cucujiformia</taxon>
        <taxon>Coccinelloidea</taxon>
        <taxon>Coccinellidae</taxon>
        <taxon>Scymninae</taxon>
        <taxon>Scymnini</taxon>
        <taxon>Cryptolaemus</taxon>
    </lineage>
</organism>
<dbReference type="EMBL" id="JABFTP020000062">
    <property type="protein sequence ID" value="KAL3273745.1"/>
    <property type="molecule type" value="Genomic_DNA"/>
</dbReference>
<keyword evidence="2" id="KW-1185">Reference proteome</keyword>
<evidence type="ECO:0000313" key="1">
    <source>
        <dbReference type="EMBL" id="KAL3273745.1"/>
    </source>
</evidence>
<accession>A0ABD2N4Y2</accession>
<dbReference type="AlphaFoldDB" id="A0ABD2N4Y2"/>
<protein>
    <submittedName>
        <fullName evidence="1">Uncharacterized protein</fullName>
    </submittedName>
</protein>